<evidence type="ECO:0000313" key="4">
    <source>
        <dbReference type="Proteomes" id="UP000490821"/>
    </source>
</evidence>
<evidence type="ECO:0000256" key="2">
    <source>
        <dbReference type="ARBA" id="ARBA00023172"/>
    </source>
</evidence>
<organism evidence="3 4">
    <name type="scientific">Thomasclavelia cocleata</name>
    <dbReference type="NCBI Taxonomy" id="69824"/>
    <lineage>
        <taxon>Bacteria</taxon>
        <taxon>Bacillati</taxon>
        <taxon>Bacillota</taxon>
        <taxon>Erysipelotrichia</taxon>
        <taxon>Erysipelotrichales</taxon>
        <taxon>Coprobacillaceae</taxon>
        <taxon>Thomasclavelia</taxon>
    </lineage>
</organism>
<name>A0A829ZEQ1_9FIRM</name>
<evidence type="ECO:0000313" key="3">
    <source>
        <dbReference type="EMBL" id="GFI42325.1"/>
    </source>
</evidence>
<dbReference type="GO" id="GO:0003677">
    <property type="term" value="F:DNA binding"/>
    <property type="evidence" value="ECO:0007669"/>
    <property type="project" value="UniProtKB-KW"/>
</dbReference>
<dbReference type="Gene3D" id="1.10.443.10">
    <property type="entry name" value="Intergrase catalytic core"/>
    <property type="match status" value="1"/>
</dbReference>
<evidence type="ECO:0008006" key="5">
    <source>
        <dbReference type="Google" id="ProtNLM"/>
    </source>
</evidence>
<dbReference type="RefSeq" id="WP_172473388.1">
    <property type="nucleotide sequence ID" value="NZ_BLMI01000297.1"/>
</dbReference>
<sequence>MAIITKRRKAYSVIYQKADENGKITPVWETYYDYKTALARKKEIEDKGTDTRMNVTKNTTVIDFLMQYSVKIGINQWSDSRYEGNIGLINNYISKVAGNTKIKDIKSNFGQEIIDKLSKTPALGKRNQPKTEYVPYSMIRSCYTLLKSSFDYLVQEELIASNPFHTCKVPYKRTEKASNEWNLKFIEHFFESIDDVRLFVFMHIMFSTGLGTYEINAISWDDVHINKELLKNDACYIASNKVLQRLNKNTIQKLDSKRIIKQFECNGFNQTNTSLTLLYKDIPERKVHIHKPLALLLSYWKDIQHDYITAENPYNLLITLLDGKPCDDRNMSKLYHRVCEEAHLSGLTIMKFKGFSQKSSIDINKTNADCYYSTLKKELTLPKQRVVSRNAIKLKNKQIAKKVTTILPKQKNRDMEILLQQIKDNPELKMKLIEQLKAKH</sequence>
<gene>
    <name evidence="3" type="ORF">IMSAGC017_02373</name>
</gene>
<protein>
    <recommendedName>
        <fullName evidence="5">Phage integrase family protein</fullName>
    </recommendedName>
</protein>
<keyword evidence="2" id="KW-0233">DNA recombination</keyword>
<dbReference type="InterPro" id="IPR013762">
    <property type="entry name" value="Integrase-like_cat_sf"/>
</dbReference>
<comment type="caution">
    <text evidence="3">The sequence shown here is derived from an EMBL/GenBank/DDBJ whole genome shotgun (WGS) entry which is preliminary data.</text>
</comment>
<dbReference type="InterPro" id="IPR010998">
    <property type="entry name" value="Integrase_recombinase_N"/>
</dbReference>
<dbReference type="GO" id="GO:0015074">
    <property type="term" value="P:DNA integration"/>
    <property type="evidence" value="ECO:0007669"/>
    <property type="project" value="InterPro"/>
</dbReference>
<proteinExistence type="predicted"/>
<dbReference type="EMBL" id="BLMI01000297">
    <property type="protein sequence ID" value="GFI42325.1"/>
    <property type="molecule type" value="Genomic_DNA"/>
</dbReference>
<keyword evidence="1" id="KW-0238">DNA-binding</keyword>
<dbReference type="Gene3D" id="1.10.150.130">
    <property type="match status" value="1"/>
</dbReference>
<dbReference type="InterPro" id="IPR011010">
    <property type="entry name" value="DNA_brk_join_enz"/>
</dbReference>
<evidence type="ECO:0000256" key="1">
    <source>
        <dbReference type="ARBA" id="ARBA00023125"/>
    </source>
</evidence>
<reference evidence="3 4" key="1">
    <citation type="journal article" date="2020" name="Microbiome">
        <title>Single-cell genomics of uncultured bacteria reveals dietary fiber responders in the mouse gut microbiota.</title>
        <authorList>
            <person name="Chijiiwa R."/>
            <person name="Hosokawa M."/>
            <person name="Kogawa M."/>
            <person name="Nishikawa Y."/>
            <person name="Ide K."/>
            <person name="Sakanashi C."/>
            <person name="Takahashi K."/>
            <person name="Takeyama H."/>
        </authorList>
    </citation>
    <scope>NUCLEOTIDE SEQUENCE [LARGE SCALE GENOMIC DNA]</scope>
    <source>
        <strain evidence="3">IMSAGC_017</strain>
    </source>
</reference>
<dbReference type="Proteomes" id="UP000490821">
    <property type="component" value="Unassembled WGS sequence"/>
</dbReference>
<dbReference type="SUPFAM" id="SSF56349">
    <property type="entry name" value="DNA breaking-rejoining enzymes"/>
    <property type="match status" value="1"/>
</dbReference>
<accession>A0A829ZEQ1</accession>
<dbReference type="AlphaFoldDB" id="A0A829ZEQ1"/>
<dbReference type="GO" id="GO:0006310">
    <property type="term" value="P:DNA recombination"/>
    <property type="evidence" value="ECO:0007669"/>
    <property type="project" value="UniProtKB-KW"/>
</dbReference>